<evidence type="ECO:0000313" key="1">
    <source>
        <dbReference type="EMBL" id="SHF09947.1"/>
    </source>
</evidence>
<proteinExistence type="predicted"/>
<organism evidence="1 2">
    <name type="scientific">Mariniphaga anaerophila</name>
    <dbReference type="NCBI Taxonomy" id="1484053"/>
    <lineage>
        <taxon>Bacteria</taxon>
        <taxon>Pseudomonadati</taxon>
        <taxon>Bacteroidota</taxon>
        <taxon>Bacteroidia</taxon>
        <taxon>Marinilabiliales</taxon>
        <taxon>Prolixibacteraceae</taxon>
        <taxon>Mariniphaga</taxon>
    </lineage>
</organism>
<dbReference type="Proteomes" id="UP000184164">
    <property type="component" value="Unassembled WGS sequence"/>
</dbReference>
<accession>A0A1M4YWL6</accession>
<protein>
    <submittedName>
        <fullName evidence="1">Uncharacterized protein</fullName>
    </submittedName>
</protein>
<sequence>MVEPFFCVELVLISLASWSDAAGERQSVISWQKESRLFNRHWSIAPEKPTEEKRTL</sequence>
<reference evidence="2" key="1">
    <citation type="submission" date="2016-11" db="EMBL/GenBank/DDBJ databases">
        <authorList>
            <person name="Varghese N."/>
            <person name="Submissions S."/>
        </authorList>
    </citation>
    <scope>NUCLEOTIDE SEQUENCE [LARGE SCALE GENOMIC DNA]</scope>
    <source>
        <strain evidence="2">DSM 26910</strain>
    </source>
</reference>
<evidence type="ECO:0000313" key="2">
    <source>
        <dbReference type="Proteomes" id="UP000184164"/>
    </source>
</evidence>
<keyword evidence="2" id="KW-1185">Reference proteome</keyword>
<dbReference type="EMBL" id="FQUM01000003">
    <property type="protein sequence ID" value="SHF09947.1"/>
    <property type="molecule type" value="Genomic_DNA"/>
</dbReference>
<name>A0A1M4YWL6_9BACT</name>
<dbReference type="AlphaFoldDB" id="A0A1M4YWL6"/>
<gene>
    <name evidence="1" type="ORF">SAMN05444274_103489</name>
</gene>